<dbReference type="AlphaFoldDB" id="F2PPV7"/>
<accession>F2PPV7</accession>
<feature type="compositionally biased region" description="Basic and acidic residues" evidence="1">
    <location>
        <begin position="207"/>
        <end position="216"/>
    </location>
</feature>
<feature type="region of interest" description="Disordered" evidence="1">
    <location>
        <begin position="410"/>
        <end position="437"/>
    </location>
</feature>
<dbReference type="HOGENOM" id="CLU_487613_0_0_1"/>
<proteinExistence type="predicted"/>
<evidence type="ECO:0000313" key="2">
    <source>
        <dbReference type="EMBL" id="EGE03925.1"/>
    </source>
</evidence>
<organism evidence="2 3">
    <name type="scientific">Trichophyton equinum (strain ATCC MYA-4606 / CBS 127.97)</name>
    <name type="common">Horse ringworm fungus</name>
    <dbReference type="NCBI Taxonomy" id="559882"/>
    <lineage>
        <taxon>Eukaryota</taxon>
        <taxon>Fungi</taxon>
        <taxon>Dikarya</taxon>
        <taxon>Ascomycota</taxon>
        <taxon>Pezizomycotina</taxon>
        <taxon>Eurotiomycetes</taxon>
        <taxon>Eurotiomycetidae</taxon>
        <taxon>Onygenales</taxon>
        <taxon>Arthrodermataceae</taxon>
        <taxon>Trichophyton</taxon>
    </lineage>
</organism>
<feature type="compositionally biased region" description="Low complexity" evidence="1">
    <location>
        <begin position="126"/>
        <end position="135"/>
    </location>
</feature>
<keyword evidence="3" id="KW-1185">Reference proteome</keyword>
<feature type="region of interest" description="Disordered" evidence="1">
    <location>
        <begin position="90"/>
        <end position="150"/>
    </location>
</feature>
<dbReference type="Proteomes" id="UP000009169">
    <property type="component" value="Unassembled WGS sequence"/>
</dbReference>
<evidence type="ECO:0000313" key="3">
    <source>
        <dbReference type="Proteomes" id="UP000009169"/>
    </source>
</evidence>
<dbReference type="OrthoDB" id="2351940at2759"/>
<feature type="compositionally biased region" description="Pro residues" evidence="1">
    <location>
        <begin position="136"/>
        <end position="146"/>
    </location>
</feature>
<reference evidence="3" key="1">
    <citation type="journal article" date="2012" name="MBio">
        <title>Comparative genome analysis of Trichophyton rubrum and related dermatophytes reveals candidate genes involved in infection.</title>
        <authorList>
            <person name="Martinez D.A."/>
            <person name="Oliver B.G."/>
            <person name="Graeser Y."/>
            <person name="Goldberg J.M."/>
            <person name="Li W."/>
            <person name="Martinez-Rossi N.M."/>
            <person name="Monod M."/>
            <person name="Shelest E."/>
            <person name="Barton R.C."/>
            <person name="Birch E."/>
            <person name="Brakhage A.A."/>
            <person name="Chen Z."/>
            <person name="Gurr S.J."/>
            <person name="Heiman D."/>
            <person name="Heitman J."/>
            <person name="Kosti I."/>
            <person name="Rossi A."/>
            <person name="Saif S."/>
            <person name="Samalova M."/>
            <person name="Saunders C.W."/>
            <person name="Shea T."/>
            <person name="Summerbell R.C."/>
            <person name="Xu J."/>
            <person name="Young S."/>
            <person name="Zeng Q."/>
            <person name="Birren B.W."/>
            <person name="Cuomo C.A."/>
            <person name="White T.C."/>
        </authorList>
    </citation>
    <scope>NUCLEOTIDE SEQUENCE [LARGE SCALE GENOMIC DNA]</scope>
    <source>
        <strain evidence="3">ATCC MYA-4606 / CBS 127.97</strain>
    </source>
</reference>
<sequence>MVSNTPLSPWKLVNLFFCSVDRPVFSLRRSNNPPPPSFDRDSSHDLTSFQTIAARIRQLRDIISEMDEDRSFFLHALDRSLQEYNTADSTVDPQAISNPSSEPLPTLSQTLQRHVISQREARRQARQGQQQQQQQQPPPPPPPRPPLQRQESLASLASLQRAERQFRQAIASIGAVESTPRQPERSSARSPPTDSMSDHRQSKRRKIDADDSRDTTKGFSYGHYGQVTSVPLEMEIHSCKGGSAEPDRRGNSPDHILVNDGVAYRAQGGFCNIVLKHRGEIPFSLKKLIIKTPKSGCHDETNVREGTVSIAMDSDSRFLRSVASCATDSMPGFPSRRPRRRNEQLSHLTAAAMASNRRPETSASILRARMLRSRASQQQYQAFDYPFGGIDVEDKSDDESTQLDAARDQLALSDPEPSNSRDSSPNHDGSDSESSDGISGVAEALAQNLDSRQRQLLEALGVRVPYMQARPSHRHPALSPTTVFARPAAETGQNQDSDTMQPVARFAIEHERAAVQIRFNPPVSARYILIKMWAPYNPGRMDIESIIAHGFAGPRFFPSQEPR</sequence>
<feature type="region of interest" description="Disordered" evidence="1">
    <location>
        <begin position="172"/>
        <end position="223"/>
    </location>
</feature>
<dbReference type="VEuPathDB" id="FungiDB:TEQG_02958"/>
<name>F2PPV7_TRIEC</name>
<protein>
    <submittedName>
        <fullName evidence="2">Uncharacterized protein</fullName>
    </submittedName>
</protein>
<dbReference type="EMBL" id="DS995730">
    <property type="protein sequence ID" value="EGE03925.1"/>
    <property type="molecule type" value="Genomic_DNA"/>
</dbReference>
<gene>
    <name evidence="2" type="ORF">TEQG_02958</name>
</gene>
<feature type="compositionally biased region" description="Polar residues" evidence="1">
    <location>
        <begin position="90"/>
        <end position="112"/>
    </location>
</feature>
<evidence type="ECO:0000256" key="1">
    <source>
        <dbReference type="SAM" id="MobiDB-lite"/>
    </source>
</evidence>
<dbReference type="eggNOG" id="ENOG502S728">
    <property type="taxonomic scope" value="Eukaryota"/>
</dbReference>